<dbReference type="CDD" id="cd00082">
    <property type="entry name" value="HisKA"/>
    <property type="match status" value="1"/>
</dbReference>
<dbReference type="InterPro" id="IPR003594">
    <property type="entry name" value="HATPase_dom"/>
</dbReference>
<evidence type="ECO:0000256" key="1">
    <source>
        <dbReference type="ARBA" id="ARBA00000085"/>
    </source>
</evidence>
<dbReference type="Pfam" id="PF00072">
    <property type="entry name" value="Response_reg"/>
    <property type="match status" value="1"/>
</dbReference>
<dbReference type="Gene3D" id="3.30.565.10">
    <property type="entry name" value="Histidine kinase-like ATPase, C-terminal domain"/>
    <property type="match status" value="1"/>
</dbReference>
<dbReference type="AlphaFoldDB" id="A0A177E7G8"/>
<dbReference type="SMART" id="SM00388">
    <property type="entry name" value="HisKA"/>
    <property type="match status" value="1"/>
</dbReference>
<dbReference type="CDD" id="cd17546">
    <property type="entry name" value="REC_hyHK_CKI1_RcsC-like"/>
    <property type="match status" value="1"/>
</dbReference>
<comment type="catalytic activity">
    <reaction evidence="1">
        <text>ATP + protein L-histidine = ADP + protein N-phospho-L-histidine.</text>
        <dbReference type="EC" id="2.7.13.3"/>
    </reaction>
</comment>
<dbReference type="SUPFAM" id="SSF47384">
    <property type="entry name" value="Homodimeric domain of signal transducing histidine kinase"/>
    <property type="match status" value="1"/>
</dbReference>
<evidence type="ECO:0000256" key="2">
    <source>
        <dbReference type="ARBA" id="ARBA00012438"/>
    </source>
</evidence>
<evidence type="ECO:0000259" key="8">
    <source>
        <dbReference type="PROSITE" id="PS50109"/>
    </source>
</evidence>
<evidence type="ECO:0000256" key="4">
    <source>
        <dbReference type="ARBA" id="ARBA00022679"/>
    </source>
</evidence>
<dbReference type="EMBL" id="LSFI01000031">
    <property type="protein sequence ID" value="OAG27380.1"/>
    <property type="molecule type" value="Genomic_DNA"/>
</dbReference>
<dbReference type="InterPro" id="IPR003661">
    <property type="entry name" value="HisK_dim/P_dom"/>
</dbReference>
<gene>
    <name evidence="10" type="ORF">TH606_07205</name>
</gene>
<evidence type="ECO:0000256" key="6">
    <source>
        <dbReference type="PROSITE-ProRule" id="PRU00169"/>
    </source>
</evidence>
<dbReference type="Proteomes" id="UP000076964">
    <property type="component" value="Unassembled WGS sequence"/>
</dbReference>
<protein>
    <recommendedName>
        <fullName evidence="2">histidine kinase</fullName>
        <ecNumber evidence="2">2.7.13.3</ecNumber>
    </recommendedName>
</protein>
<dbReference type="PRINTS" id="PR00344">
    <property type="entry name" value="BCTRLSENSOR"/>
</dbReference>
<keyword evidence="7" id="KW-1133">Transmembrane helix</keyword>
<dbReference type="SMART" id="SM00448">
    <property type="entry name" value="REC"/>
    <property type="match status" value="1"/>
</dbReference>
<dbReference type="PANTHER" id="PTHR43047:SF72">
    <property type="entry name" value="OSMOSENSING HISTIDINE PROTEIN KINASE SLN1"/>
    <property type="match status" value="1"/>
</dbReference>
<dbReference type="SMART" id="SM00387">
    <property type="entry name" value="HATPase_c"/>
    <property type="match status" value="1"/>
</dbReference>
<keyword evidence="7" id="KW-0472">Membrane</keyword>
<feature type="domain" description="Histidine kinase" evidence="8">
    <location>
        <begin position="266"/>
        <end position="487"/>
    </location>
</feature>
<evidence type="ECO:0000313" key="11">
    <source>
        <dbReference type="Proteomes" id="UP000076964"/>
    </source>
</evidence>
<keyword evidence="3 6" id="KW-0597">Phosphoprotein</keyword>
<dbReference type="PROSITE" id="PS50109">
    <property type="entry name" value="HIS_KIN"/>
    <property type="match status" value="1"/>
</dbReference>
<dbReference type="GO" id="GO:0005886">
    <property type="term" value="C:plasma membrane"/>
    <property type="evidence" value="ECO:0007669"/>
    <property type="project" value="TreeGrafter"/>
</dbReference>
<dbReference type="InterPro" id="IPR036890">
    <property type="entry name" value="HATPase_C_sf"/>
</dbReference>
<dbReference type="InterPro" id="IPR004358">
    <property type="entry name" value="Sig_transdc_His_kin-like_C"/>
</dbReference>
<dbReference type="Pfam" id="PF02518">
    <property type="entry name" value="HATPase_c"/>
    <property type="match status" value="1"/>
</dbReference>
<dbReference type="InterPro" id="IPR005467">
    <property type="entry name" value="His_kinase_dom"/>
</dbReference>
<comment type="caution">
    <text evidence="10">The sequence shown here is derived from an EMBL/GenBank/DDBJ whole genome shotgun (WGS) entry which is preliminary data.</text>
</comment>
<dbReference type="PANTHER" id="PTHR43047">
    <property type="entry name" value="TWO-COMPONENT HISTIDINE PROTEIN KINASE"/>
    <property type="match status" value="1"/>
</dbReference>
<dbReference type="Gene3D" id="1.10.287.130">
    <property type="match status" value="1"/>
</dbReference>
<evidence type="ECO:0000313" key="10">
    <source>
        <dbReference type="EMBL" id="OAG27380.1"/>
    </source>
</evidence>
<dbReference type="Gene3D" id="3.40.50.2300">
    <property type="match status" value="1"/>
</dbReference>
<dbReference type="InterPro" id="IPR036097">
    <property type="entry name" value="HisK_dim/P_sf"/>
</dbReference>
<feature type="transmembrane region" description="Helical" evidence="7">
    <location>
        <begin position="160"/>
        <end position="185"/>
    </location>
</feature>
<evidence type="ECO:0000256" key="5">
    <source>
        <dbReference type="ARBA" id="ARBA00022777"/>
    </source>
</evidence>
<dbReference type="SUPFAM" id="SSF52172">
    <property type="entry name" value="CheY-like"/>
    <property type="match status" value="1"/>
</dbReference>
<dbReference type="GO" id="GO:0000155">
    <property type="term" value="F:phosphorelay sensor kinase activity"/>
    <property type="evidence" value="ECO:0007669"/>
    <property type="project" value="InterPro"/>
</dbReference>
<keyword evidence="11" id="KW-1185">Reference proteome</keyword>
<evidence type="ECO:0000256" key="3">
    <source>
        <dbReference type="ARBA" id="ARBA00022553"/>
    </source>
</evidence>
<dbReference type="InterPro" id="IPR001789">
    <property type="entry name" value="Sig_transdc_resp-reg_receiver"/>
</dbReference>
<dbReference type="OrthoDB" id="9791542at2"/>
<dbReference type="EC" id="2.7.13.3" evidence="2"/>
<feature type="modified residue" description="4-aspartylphosphate" evidence="6">
    <location>
        <position position="554"/>
    </location>
</feature>
<evidence type="ECO:0000259" key="9">
    <source>
        <dbReference type="PROSITE" id="PS50110"/>
    </source>
</evidence>
<reference evidence="10 11" key="1">
    <citation type="submission" date="2016-02" db="EMBL/GenBank/DDBJ databases">
        <title>Draft genome sequence of Thermodesulfatator sp. S606.</title>
        <authorList>
            <person name="Lai Q."/>
            <person name="Cao J."/>
            <person name="Dupont S."/>
            <person name="Shao Z."/>
            <person name="Jebbar M."/>
            <person name="Alain K."/>
        </authorList>
    </citation>
    <scope>NUCLEOTIDE SEQUENCE [LARGE SCALE GENOMIC DNA]</scope>
    <source>
        <strain evidence="10 11">S606</strain>
    </source>
</reference>
<name>A0A177E7G8_9BACT</name>
<dbReference type="PROSITE" id="PS50110">
    <property type="entry name" value="RESPONSE_REGULATORY"/>
    <property type="match status" value="1"/>
</dbReference>
<dbReference type="GO" id="GO:0009927">
    <property type="term" value="F:histidine phosphotransfer kinase activity"/>
    <property type="evidence" value="ECO:0007669"/>
    <property type="project" value="TreeGrafter"/>
</dbReference>
<dbReference type="STRING" id="1795632.TH606_07205"/>
<evidence type="ECO:0000256" key="7">
    <source>
        <dbReference type="SAM" id="Phobius"/>
    </source>
</evidence>
<organism evidence="10 11">
    <name type="scientific">Thermodesulfatator autotrophicus</name>
    <dbReference type="NCBI Taxonomy" id="1795632"/>
    <lineage>
        <taxon>Bacteria</taxon>
        <taxon>Pseudomonadati</taxon>
        <taxon>Thermodesulfobacteriota</taxon>
        <taxon>Thermodesulfobacteria</taxon>
        <taxon>Thermodesulfobacteriales</taxon>
        <taxon>Thermodesulfatatoraceae</taxon>
        <taxon>Thermodesulfatator</taxon>
    </lineage>
</organism>
<feature type="transmembrane region" description="Helical" evidence="7">
    <location>
        <begin position="12"/>
        <end position="36"/>
    </location>
</feature>
<keyword evidence="5" id="KW-0418">Kinase</keyword>
<accession>A0A177E7G8</accession>
<dbReference type="FunFam" id="3.30.565.10:FF:000010">
    <property type="entry name" value="Sensor histidine kinase RcsC"/>
    <property type="match status" value="1"/>
</dbReference>
<keyword evidence="4" id="KW-0808">Transferase</keyword>
<feature type="domain" description="Response regulatory" evidence="9">
    <location>
        <begin position="505"/>
        <end position="619"/>
    </location>
</feature>
<dbReference type="Gene3D" id="6.10.340.10">
    <property type="match status" value="1"/>
</dbReference>
<dbReference type="InterPro" id="IPR011006">
    <property type="entry name" value="CheY-like_superfamily"/>
</dbReference>
<proteinExistence type="predicted"/>
<dbReference type="SUPFAM" id="SSF55874">
    <property type="entry name" value="ATPase domain of HSP90 chaperone/DNA topoisomerase II/histidine kinase"/>
    <property type="match status" value="1"/>
</dbReference>
<keyword evidence="7" id="KW-0812">Transmembrane</keyword>
<dbReference type="Pfam" id="PF00512">
    <property type="entry name" value="HisKA"/>
    <property type="match status" value="1"/>
</dbReference>
<sequence>MRKISKNISLKTFFVLAIILSFLITIGTILWGTYILRQQLLQEREKTIHLLLRQTVQTIVPPLKYKIKSEVERALKDLLKFEFIKGVKVVWKEPQVYSELKEIDNLNEREKNGKREIFSIEVGEFEGEKIIYKFHDKSGLDGILEVVINDKSYQELIKNVIINFIAIGLLSATILCLVIYFFYYYATIPIIRLANHLREIKSENELTTFPDIKGPKEIKELLSAFNELVISINKYRRDLEKILEQWKNEAKRSESASQAKTRFLANVSHEIRTPMTAAIGMLEILKEEYPHFDKEKFSHLEKSIKSLKSLIDETLDFAKLEEGVEEIKEEIFDFREFINEIKYLFSLEIEKKKLDFEIFISPDIPKTFKGDVSKIRQILINLLSNAIKFTDKGKISLKIFPEKVGEKIVWLHISIKDTGSGIDPADLEKIFNPYERLDDSYRKPYPGTGLGLAISKRLAELLGGKLWAESEGIGKGATFHLLIPLKKASENRLLKKEIPHTLRGKILLAEDNPVNQLYFRRVLEKLGLTVVVASDGIEAFEKVSQQSFDLIILDIRMPGLNGLELVKRLRKKGLTIPILALTAHNVHEIEKEAFASGFDDFLQKPISHEELAQKLAKWLS</sequence>
<dbReference type="CDD" id="cd16922">
    <property type="entry name" value="HATPase_EvgS-ArcB-TorS-like"/>
    <property type="match status" value="1"/>
</dbReference>
<dbReference type="RefSeq" id="WP_068542413.1">
    <property type="nucleotide sequence ID" value="NZ_LSFI01000031.1"/>
</dbReference>